<feature type="domain" description="N-acetyltransferase" evidence="1">
    <location>
        <begin position="5"/>
        <end position="145"/>
    </location>
</feature>
<dbReference type="Gene3D" id="3.40.630.30">
    <property type="match status" value="1"/>
</dbReference>
<proteinExistence type="predicted"/>
<sequence>MHTDRLIIRSWLPSDRAPLAQLNQHPKMVGCCPDQQSRDASDRFAAQCESLIEARGWGLWALELRATRAFVGFAGLQLELSPLGEEQVLFDARLSPTYWGAGLAQEAATFALRYAFGSLSLDAVYALTPAPQSRSCLFLSRLGFEGDSRLPQTANGQWILKASSWYSRSSAGENGQ</sequence>
<comment type="caution">
    <text evidence="3">The sequence shown here is derived from an EMBL/GenBank/DDBJ whole genome shotgun (WGS) entry which is preliminary data.</text>
</comment>
<evidence type="ECO:0000313" key="5">
    <source>
        <dbReference type="Proteomes" id="UP001150001"/>
    </source>
</evidence>
<evidence type="ECO:0000313" key="4">
    <source>
        <dbReference type="Proteomes" id="UP000094761"/>
    </source>
</evidence>
<dbReference type="Proteomes" id="UP001150001">
    <property type="component" value="Unassembled WGS sequence"/>
</dbReference>
<dbReference type="RefSeq" id="WP_069668112.1">
    <property type="nucleotide sequence ID" value="NZ_JAPFIM010000004.1"/>
</dbReference>
<dbReference type="InterPro" id="IPR051531">
    <property type="entry name" value="N-acetyltransferase"/>
</dbReference>
<evidence type="ECO:0000259" key="1">
    <source>
        <dbReference type="Pfam" id="PF13302"/>
    </source>
</evidence>
<accession>A0A178J8X4</accession>
<dbReference type="SUPFAM" id="SSF55729">
    <property type="entry name" value="Acyl-CoA N-acyltransferases (Nat)"/>
    <property type="match status" value="1"/>
</dbReference>
<dbReference type="OrthoDB" id="9801656at2"/>
<protein>
    <submittedName>
        <fullName evidence="2">GNAT family N-acetyltransferase</fullName>
    </submittedName>
</protein>
<dbReference type="GeneID" id="78077044"/>
<dbReference type="InterPro" id="IPR000182">
    <property type="entry name" value="GNAT_dom"/>
</dbReference>
<dbReference type="PANTHER" id="PTHR43792:SF1">
    <property type="entry name" value="N-ACETYLTRANSFERASE DOMAIN-CONTAINING PROTEIN"/>
    <property type="match status" value="1"/>
</dbReference>
<dbReference type="PANTHER" id="PTHR43792">
    <property type="entry name" value="GNAT FAMILY, PUTATIVE (AFU_ORTHOLOGUE AFUA_3G00765)-RELATED-RELATED"/>
    <property type="match status" value="1"/>
</dbReference>
<name>A0A178J8X4_9VIBR</name>
<reference evidence="2" key="2">
    <citation type="submission" date="2022-11" db="EMBL/GenBank/DDBJ databases">
        <title>Role of the vibriolysin VemA secreted by the emergent pathogen Vibrio europaeus in the colonization of Manila clam mucus.</title>
        <authorList>
            <person name="Martinez C."/>
            <person name="Rodriguez S."/>
            <person name="Vences A."/>
            <person name="Barja J.L."/>
            <person name="Toranzo A.E."/>
            <person name="Dubert J."/>
        </authorList>
    </citation>
    <scope>NUCLEOTIDE SEQUENCE</scope>
    <source>
        <strain evidence="2">3454</strain>
    </source>
</reference>
<reference evidence="3 4" key="1">
    <citation type="submission" date="2016-03" db="EMBL/GenBank/DDBJ databases">
        <title>Draft genome sequence of the Vibrio tubiashii subs. europaeus.</title>
        <authorList>
            <person name="Spinard E."/>
            <person name="Dubert J."/>
            <person name="Nelson D.R."/>
            <person name="Barja J.L."/>
        </authorList>
    </citation>
    <scope>NUCLEOTIDE SEQUENCE [LARGE SCALE GENOMIC DNA]</scope>
    <source>
        <strain evidence="4">PP-638</strain>
        <strain evidence="3">PP2-638</strain>
    </source>
</reference>
<organism evidence="3 4">
    <name type="scientific">Vibrio europaeus</name>
    <dbReference type="NCBI Taxonomy" id="300876"/>
    <lineage>
        <taxon>Bacteria</taxon>
        <taxon>Pseudomonadati</taxon>
        <taxon>Pseudomonadota</taxon>
        <taxon>Gammaproteobacteria</taxon>
        <taxon>Vibrionales</taxon>
        <taxon>Vibrionaceae</taxon>
        <taxon>Vibrio</taxon>
        <taxon>Vibrio oreintalis group</taxon>
    </lineage>
</organism>
<dbReference type="EMBL" id="LUAX01000006">
    <property type="protein sequence ID" value="OAM98613.1"/>
    <property type="molecule type" value="Genomic_DNA"/>
</dbReference>
<dbReference type="Proteomes" id="UP000094761">
    <property type="component" value="Unassembled WGS sequence"/>
</dbReference>
<dbReference type="EMBL" id="JAPFIT010000027">
    <property type="protein sequence ID" value="MDC5742652.1"/>
    <property type="molecule type" value="Genomic_DNA"/>
</dbReference>
<dbReference type="InterPro" id="IPR016181">
    <property type="entry name" value="Acyl_CoA_acyltransferase"/>
</dbReference>
<gene>
    <name evidence="3" type="ORF">AZ468_15125</name>
    <name evidence="2" type="ORF">OPW20_21555</name>
</gene>
<dbReference type="AlphaFoldDB" id="A0A178J8X4"/>
<evidence type="ECO:0000313" key="2">
    <source>
        <dbReference type="EMBL" id="MDC5742652.1"/>
    </source>
</evidence>
<evidence type="ECO:0000313" key="3">
    <source>
        <dbReference type="EMBL" id="OAM98613.1"/>
    </source>
</evidence>
<dbReference type="GO" id="GO:0016747">
    <property type="term" value="F:acyltransferase activity, transferring groups other than amino-acyl groups"/>
    <property type="evidence" value="ECO:0007669"/>
    <property type="project" value="InterPro"/>
</dbReference>
<dbReference type="Pfam" id="PF13302">
    <property type="entry name" value="Acetyltransf_3"/>
    <property type="match status" value="1"/>
</dbReference>
<keyword evidence="5" id="KW-1185">Reference proteome</keyword>